<dbReference type="GO" id="GO:0016787">
    <property type="term" value="F:hydrolase activity"/>
    <property type="evidence" value="ECO:0007669"/>
    <property type="project" value="UniProtKB-KW"/>
</dbReference>
<organism evidence="3">
    <name type="scientific">hydrothermal vent metagenome</name>
    <dbReference type="NCBI Taxonomy" id="652676"/>
    <lineage>
        <taxon>unclassified sequences</taxon>
        <taxon>metagenomes</taxon>
        <taxon>ecological metagenomes</taxon>
    </lineage>
</organism>
<dbReference type="InterPro" id="IPR031778">
    <property type="entry name" value="Sortilin_N"/>
</dbReference>
<gene>
    <name evidence="3" type="ORF">MNBD_BACTEROID07-774</name>
</gene>
<dbReference type="AlphaFoldDB" id="A0A3B0V9D1"/>
<accession>A0A3B0V9D1</accession>
<proteinExistence type="predicted"/>
<dbReference type="CDD" id="cd15482">
    <property type="entry name" value="Sialidase_non-viral"/>
    <property type="match status" value="2"/>
</dbReference>
<dbReference type="InterPro" id="IPR052025">
    <property type="entry name" value="Xyloglucanase_GH74"/>
</dbReference>
<dbReference type="SUPFAM" id="SSF50939">
    <property type="entry name" value="Sialidases"/>
    <property type="match status" value="2"/>
</dbReference>
<evidence type="ECO:0000256" key="1">
    <source>
        <dbReference type="ARBA" id="ARBA00022737"/>
    </source>
</evidence>
<dbReference type="InterPro" id="IPR015943">
    <property type="entry name" value="WD40/YVTN_repeat-like_dom_sf"/>
</dbReference>
<dbReference type="InterPro" id="IPR036278">
    <property type="entry name" value="Sialidase_sf"/>
</dbReference>
<keyword evidence="3" id="KW-0378">Hydrolase</keyword>
<evidence type="ECO:0000259" key="2">
    <source>
        <dbReference type="Pfam" id="PF15902"/>
    </source>
</evidence>
<feature type="domain" description="Sortilin N-terminal" evidence="2">
    <location>
        <begin position="131"/>
        <end position="261"/>
    </location>
</feature>
<evidence type="ECO:0000313" key="3">
    <source>
        <dbReference type="EMBL" id="VAW28524.1"/>
    </source>
</evidence>
<name>A0A3B0V9D1_9ZZZZ</name>
<dbReference type="PANTHER" id="PTHR43739:SF5">
    <property type="entry name" value="EXO-ALPHA-SIALIDASE"/>
    <property type="match status" value="1"/>
</dbReference>
<dbReference type="Pfam" id="PF15902">
    <property type="entry name" value="Sortilin-Vps10"/>
    <property type="match status" value="1"/>
</dbReference>
<dbReference type="Gene3D" id="2.130.10.10">
    <property type="entry name" value="YVTN repeat-like/Quinoprotein amine dehydrogenase"/>
    <property type="match status" value="5"/>
</dbReference>
<dbReference type="GO" id="GO:0010411">
    <property type="term" value="P:xyloglucan metabolic process"/>
    <property type="evidence" value="ECO:0007669"/>
    <property type="project" value="TreeGrafter"/>
</dbReference>
<sequence>MLFVLLALLVSFSTMQVDAKPKKKKTKPIQNELKASVFNGLKWRSIGPAFTSGRIADLAVDPNNHSHFYVAAASGGIWKTTDDGTTFKPVFDHHGAYSMGCLAMDPNNHNVIWAGTGENNSQRALGYGNGVWKTTDGGKTWKDMGLKTSRQIGKILIDPRNSNVVYVAAEGSVWGPGGDRGLYKTTDGGKTWKKVLNISVNTGVANMVFEPGNPDVIYAGAEQRRRRQFTKIGGGPESAYYKTTDGGKTWKKLTNGIPSVDKGGMSITVSPANPNIVYVMFQASNGKGGFFRSTDRGASFKKMSSYFSSGQYFSELVPDPKDPNKVYSVDTYGQVTLDGGKTWKAIGNNKRHVDDHAYWIDPKHTDHMLIGCDGGVYETWNGGKTFIFKNTLPVTQFYRVWADNSKPFYWVYGGTQDNNSLGGPSRNLRKGGVTGAEWVVTVGGDGFWQAADPNNPDIVYSAYQYGNIFRYDRKSGERIKIKPMPKEGEKTFRWNWDAPFIVSSHQGTHLYMGANKLFESDNRGDSWHEISGDLTRDENRNKFKVMGKYWPSDAVAKDVSTSQWGTIVSLAESPLKEGLLVVGTDDGVVQVTGNDGKIWNKTTKFPGVPEYTYVSDVFPSNFNENVIFASFNNTKSNDFKPYLLKSTDKGKTWTSIAGNLPSGAVHTVAQDPINKNLLFVGTEFGFYFSLNGGQHWIKLGGGLPDIPVRDISIQKREKDLVIATFGRGIYIMDDYSALRHITADKLKNTEAILFPTRNPLMYIQKGNRYGTGSAYYQAPNPPFGANFTYYIKDVPKTLKQQRLKKEKVLFKKSEPIPQPTREELQKEKNETGPYLVFTIKNKAGDVVRKIYKPAVKGFHRANWDLRYLSPSPVQLKKGKFNPLNDGSKGMLALPGQYTVALSLFHNGKEKPLAGPITFTAK</sequence>
<dbReference type="PANTHER" id="PTHR43739">
    <property type="entry name" value="XYLOGLUCANASE (EUROFUNG)"/>
    <property type="match status" value="1"/>
</dbReference>
<protein>
    <submittedName>
        <fullName evidence="3">Glycosyl hydrolase, BNR repeat</fullName>
    </submittedName>
</protein>
<feature type="non-terminal residue" evidence="3">
    <location>
        <position position="921"/>
    </location>
</feature>
<dbReference type="EMBL" id="UOET01000253">
    <property type="protein sequence ID" value="VAW28524.1"/>
    <property type="molecule type" value="Genomic_DNA"/>
</dbReference>
<reference evidence="3" key="1">
    <citation type="submission" date="2018-06" db="EMBL/GenBank/DDBJ databases">
        <authorList>
            <person name="Zhirakovskaya E."/>
        </authorList>
    </citation>
    <scope>NUCLEOTIDE SEQUENCE</scope>
</reference>
<keyword evidence="1" id="KW-0677">Repeat</keyword>